<keyword evidence="2" id="KW-1185">Reference proteome</keyword>
<dbReference type="AlphaFoldDB" id="A0A1Q9DH30"/>
<protein>
    <submittedName>
        <fullName evidence="1">Uncharacterized protein</fullName>
    </submittedName>
</protein>
<gene>
    <name evidence="1" type="ORF">AK812_SmicGene23529</name>
</gene>
<evidence type="ECO:0000313" key="1">
    <source>
        <dbReference type="EMBL" id="OLP94459.1"/>
    </source>
</evidence>
<accession>A0A1Q9DH30</accession>
<name>A0A1Q9DH30_SYMMI</name>
<dbReference type="Proteomes" id="UP000186817">
    <property type="component" value="Unassembled WGS sequence"/>
</dbReference>
<organism evidence="1 2">
    <name type="scientific">Symbiodinium microadriaticum</name>
    <name type="common">Dinoflagellate</name>
    <name type="synonym">Zooxanthella microadriatica</name>
    <dbReference type="NCBI Taxonomy" id="2951"/>
    <lineage>
        <taxon>Eukaryota</taxon>
        <taxon>Sar</taxon>
        <taxon>Alveolata</taxon>
        <taxon>Dinophyceae</taxon>
        <taxon>Suessiales</taxon>
        <taxon>Symbiodiniaceae</taxon>
        <taxon>Symbiodinium</taxon>
    </lineage>
</organism>
<evidence type="ECO:0000313" key="2">
    <source>
        <dbReference type="Proteomes" id="UP000186817"/>
    </source>
</evidence>
<dbReference type="EMBL" id="LSRX01000541">
    <property type="protein sequence ID" value="OLP94459.1"/>
    <property type="molecule type" value="Genomic_DNA"/>
</dbReference>
<reference evidence="1 2" key="1">
    <citation type="submission" date="2016-02" db="EMBL/GenBank/DDBJ databases">
        <title>Genome analysis of coral dinoflagellate symbionts highlights evolutionary adaptations to a symbiotic lifestyle.</title>
        <authorList>
            <person name="Aranda M."/>
            <person name="Li Y."/>
            <person name="Liew Y.J."/>
            <person name="Baumgarten S."/>
            <person name="Simakov O."/>
            <person name="Wilson M."/>
            <person name="Piel J."/>
            <person name="Ashoor H."/>
            <person name="Bougouffa S."/>
            <person name="Bajic V.B."/>
            <person name="Ryu T."/>
            <person name="Ravasi T."/>
            <person name="Bayer T."/>
            <person name="Micklem G."/>
            <person name="Kim H."/>
            <person name="Bhak J."/>
            <person name="Lajeunesse T.C."/>
            <person name="Voolstra C.R."/>
        </authorList>
    </citation>
    <scope>NUCLEOTIDE SEQUENCE [LARGE SCALE GENOMIC DNA]</scope>
    <source>
        <strain evidence="1 2">CCMP2467</strain>
    </source>
</reference>
<dbReference type="OrthoDB" id="410039at2759"/>
<comment type="caution">
    <text evidence="1">The sequence shown here is derived from an EMBL/GenBank/DDBJ whole genome shotgun (WGS) entry which is preliminary data.</text>
</comment>
<sequence length="146" mass="15810">MALRARDLRRGRKPDYASVVTDAFATDVTRTAVWPNVNQSIQMMKALGCPGLEIAPVDFFSGFIDCAAAYTMGVLGTSGTVSLEEQAFGTAAYPLTEAGKLMRSSLGKHPELSVVQVLMISFSRWRTCAQRRADASSRASRASGYH</sequence>
<proteinExistence type="predicted"/>